<protein>
    <submittedName>
        <fullName evidence="2">Uncharacterized protein</fullName>
    </submittedName>
</protein>
<name>A0ABQ0CMN3_9HYPO</name>
<evidence type="ECO:0000313" key="3">
    <source>
        <dbReference type="Proteomes" id="UP001562357"/>
    </source>
</evidence>
<feature type="region of interest" description="Disordered" evidence="1">
    <location>
        <begin position="148"/>
        <end position="168"/>
    </location>
</feature>
<sequence length="735" mass="82358">MTQDYLPSLHDDHITGQEQLNQFRPNFAFSPVANNGISHTSPSAALILSPSGLARESLHDWNSDQQFGSVSAYLDPAELDSWGFTNNDNYDFSVSSDPLNNFTIETNALNNENASSSNVAASPLRDEEAFLNLLWGIPLPTPHVTALQGFFGETSPGNGSEYSPNPRDARHRLRAQQAFAPTEVDIGDSDPDTALVHPTANRSHRPVRSGTRQGRCCEYSAQESLQQSSPVSEPSTTSRTQNESGHQYPYTEDQLKASDADAEEHFTPLVNKDQNPSAFLKAMREKFPFYKTDISIKDRKLGFYTFDKHGHPAFHDRTHKENGDERVKVNHKRKIDDSCGAANWYDDWKYKPKPWGPSCKDNSRLFNYLDDAQLEYCIYTTKQIKYYLKKCPRRYTLHVQREPTQCNHRRAHANGKDALEDKRCRWANCPIAGRPQTGFYRVAFDEFASQTTLGIKDPYKVAMVMHLWCFEQILDPVEYYEKGVLSLDSRTFAGAEVKNNFSFRSGQKAICNAFKTWFEKNPAAHRFPRPHKESLGYELTSCHDRCQGQSKANQRERRKQEKQRKDGGGVNKTMNWHLGDLNAFVKQGEGGKIEEVAEAGEKNSDLQPEEPSAGDGAREDASLSKSKPVAEEKTAAEKRAETHAGQEWEINASEETSCDFDIFDMEYPGQEFLFPLTPGLCEGQASVLAGSAASAAGEASGEASRAASRTKRVRDESDGDQDNPEGGTCPKRRKG</sequence>
<keyword evidence="3" id="KW-1185">Reference proteome</keyword>
<feature type="compositionally biased region" description="Basic and acidic residues" evidence="1">
    <location>
        <begin position="616"/>
        <end position="646"/>
    </location>
</feature>
<proteinExistence type="predicted"/>
<feature type="region of interest" description="Disordered" evidence="1">
    <location>
        <begin position="180"/>
        <end position="248"/>
    </location>
</feature>
<reference evidence="3" key="1">
    <citation type="submission" date="2024-06" db="EMBL/GenBank/DDBJ databases">
        <title>Draft Genome Sequences of Epichloe bromicola Strains Isolated from Elymus ciliaris.</title>
        <authorList>
            <consortium name="Epichloe bromicola genome sequencing consortium"/>
            <person name="Miura A."/>
            <person name="Imano S."/>
            <person name="Ashida A."/>
            <person name="Sato I."/>
            <person name="Chiba S."/>
            <person name="Tanaka A."/>
            <person name="Camagna M."/>
            <person name="Takemoto D."/>
        </authorList>
    </citation>
    <scope>NUCLEOTIDE SEQUENCE [LARGE SCALE GENOMIC DNA]</scope>
    <source>
        <strain evidence="3">DP</strain>
    </source>
</reference>
<gene>
    <name evidence="2" type="primary">g3073</name>
    <name evidence="2" type="ORF">EsDP_00003073</name>
</gene>
<evidence type="ECO:0000313" key="2">
    <source>
        <dbReference type="EMBL" id="GAB0134715.1"/>
    </source>
</evidence>
<feature type="compositionally biased region" description="Low complexity" evidence="1">
    <location>
        <begin position="689"/>
        <end position="707"/>
    </location>
</feature>
<feature type="region of interest" description="Disordered" evidence="1">
    <location>
        <begin position="598"/>
        <end position="652"/>
    </location>
</feature>
<feature type="region of interest" description="Disordered" evidence="1">
    <location>
        <begin position="688"/>
        <end position="735"/>
    </location>
</feature>
<feature type="compositionally biased region" description="Polar residues" evidence="1">
    <location>
        <begin position="221"/>
        <end position="245"/>
    </location>
</feature>
<feature type="compositionally biased region" description="Basic and acidic residues" evidence="1">
    <location>
        <begin position="553"/>
        <end position="567"/>
    </location>
</feature>
<organism evidence="2 3">
    <name type="scientific">Epichloe bromicola</name>
    <dbReference type="NCBI Taxonomy" id="79588"/>
    <lineage>
        <taxon>Eukaryota</taxon>
        <taxon>Fungi</taxon>
        <taxon>Dikarya</taxon>
        <taxon>Ascomycota</taxon>
        <taxon>Pezizomycotina</taxon>
        <taxon>Sordariomycetes</taxon>
        <taxon>Hypocreomycetidae</taxon>
        <taxon>Hypocreales</taxon>
        <taxon>Clavicipitaceae</taxon>
        <taxon>Epichloe</taxon>
    </lineage>
</organism>
<evidence type="ECO:0000256" key="1">
    <source>
        <dbReference type="SAM" id="MobiDB-lite"/>
    </source>
</evidence>
<accession>A0ABQ0CMN3</accession>
<dbReference type="EMBL" id="BAAFGZ010000091">
    <property type="protein sequence ID" value="GAB0134715.1"/>
    <property type="molecule type" value="Genomic_DNA"/>
</dbReference>
<dbReference type="Proteomes" id="UP001562357">
    <property type="component" value="Unassembled WGS sequence"/>
</dbReference>
<comment type="caution">
    <text evidence="2">The sequence shown here is derived from an EMBL/GenBank/DDBJ whole genome shotgun (WGS) entry which is preliminary data.</text>
</comment>
<feature type="region of interest" description="Disordered" evidence="1">
    <location>
        <begin position="546"/>
        <end position="575"/>
    </location>
</feature>